<dbReference type="Proteomes" id="UP000823613">
    <property type="component" value="Unassembled WGS sequence"/>
</dbReference>
<reference evidence="1" key="2">
    <citation type="journal article" date="2021" name="PeerJ">
        <title>Extensive microbial diversity within the chicken gut microbiome revealed by metagenomics and culture.</title>
        <authorList>
            <person name="Gilroy R."/>
            <person name="Ravi A."/>
            <person name="Getino M."/>
            <person name="Pursley I."/>
            <person name="Horton D.L."/>
            <person name="Alikhan N.F."/>
            <person name="Baker D."/>
            <person name="Gharbi K."/>
            <person name="Hall N."/>
            <person name="Watson M."/>
            <person name="Adriaenssens E.M."/>
            <person name="Foster-Nyarko E."/>
            <person name="Jarju S."/>
            <person name="Secka A."/>
            <person name="Antonio M."/>
            <person name="Oren A."/>
            <person name="Chaudhuri R.R."/>
            <person name="La Ragione R."/>
            <person name="Hildebrand F."/>
            <person name="Pallen M.J."/>
        </authorList>
    </citation>
    <scope>NUCLEOTIDE SEQUENCE</scope>
    <source>
        <strain evidence="1">11159</strain>
    </source>
</reference>
<reference evidence="1" key="1">
    <citation type="submission" date="2020-10" db="EMBL/GenBank/DDBJ databases">
        <authorList>
            <person name="Gilroy R."/>
        </authorList>
    </citation>
    <scope>NUCLEOTIDE SEQUENCE</scope>
    <source>
        <strain evidence="1">11159</strain>
    </source>
</reference>
<sequence>YLLRKSGFSKTLFAVENKIGPYNHLLENISKFKLNNIKTSLSDGLSNLKSDIKTVVIAGMGFDTIKKIIMDNLKRLDSIEYFVIDSHTNFSEVRPFFKKIGYFVENEVCLYENNIYYEIIVFSKKKKSHSDFELKYGPLFLKNKPIDFINYYKKEISKLDKILNIKSLDENKRTLVKNELKEIRSFL</sequence>
<dbReference type="InterPro" id="IPR029063">
    <property type="entry name" value="SAM-dependent_MTases_sf"/>
</dbReference>
<dbReference type="EMBL" id="JADIMY010000052">
    <property type="protein sequence ID" value="MBO8427399.1"/>
    <property type="molecule type" value="Genomic_DNA"/>
</dbReference>
<dbReference type="PANTHER" id="PTHR38451">
    <property type="entry name" value="TRNA (ADENINE(22)-N(1))-METHYLTRANSFERASE"/>
    <property type="match status" value="1"/>
</dbReference>
<organism evidence="1 2">
    <name type="scientific">Candidatus Onthovivens merdipullorum</name>
    <dbReference type="NCBI Taxonomy" id="2840889"/>
    <lineage>
        <taxon>Bacteria</taxon>
        <taxon>Bacillati</taxon>
        <taxon>Bacillota</taxon>
        <taxon>Bacilli</taxon>
        <taxon>Bacillales</taxon>
        <taxon>Candidatus Onthovivens</taxon>
    </lineage>
</organism>
<evidence type="ECO:0000313" key="1">
    <source>
        <dbReference type="EMBL" id="MBO8427399.1"/>
    </source>
</evidence>
<comment type="caution">
    <text evidence="1">The sequence shown here is derived from an EMBL/GenBank/DDBJ whole genome shotgun (WGS) entry which is preliminary data.</text>
</comment>
<evidence type="ECO:0000313" key="2">
    <source>
        <dbReference type="Proteomes" id="UP000823613"/>
    </source>
</evidence>
<feature type="non-terminal residue" evidence="1">
    <location>
        <position position="1"/>
    </location>
</feature>
<gene>
    <name evidence="1" type="ORF">IAC58_02420</name>
</gene>
<proteinExistence type="predicted"/>
<name>A0A9D9GWJ0_9BACL</name>
<accession>A0A9D9GWJ0</accession>
<dbReference type="PANTHER" id="PTHR38451:SF1">
    <property type="entry name" value="TRNA (ADENINE(22)-N(1))-METHYLTRANSFERASE"/>
    <property type="match status" value="1"/>
</dbReference>
<dbReference type="GO" id="GO:0160105">
    <property type="term" value="F:tRNA (adenine(22)-N1)-methyltransferase activity"/>
    <property type="evidence" value="ECO:0007669"/>
    <property type="project" value="InterPro"/>
</dbReference>
<dbReference type="AlphaFoldDB" id="A0A9D9GWJ0"/>
<dbReference type="Pfam" id="PF04816">
    <property type="entry name" value="TrmK"/>
    <property type="match status" value="1"/>
</dbReference>
<dbReference type="Gene3D" id="3.40.50.150">
    <property type="entry name" value="Vaccinia Virus protein VP39"/>
    <property type="match status" value="1"/>
</dbReference>
<protein>
    <submittedName>
        <fullName evidence="1">tRNA (Adenine(22)-N(1))-methyltransferase TrmK</fullName>
    </submittedName>
</protein>
<dbReference type="InterPro" id="IPR006901">
    <property type="entry name" value="TrmK"/>
</dbReference>